<dbReference type="STRING" id="35608.A0A2U1PK85"/>
<keyword evidence="3" id="KW-0378">Hydrolase</keyword>
<dbReference type="OrthoDB" id="1600564at2759"/>
<dbReference type="AlphaFoldDB" id="A0A2U1PK85"/>
<gene>
    <name evidence="3" type="ORF">CTI12_AA054180</name>
</gene>
<protein>
    <submittedName>
        <fullName evidence="3">SGNH hydrolase-type esterase domain-containing protein</fullName>
    </submittedName>
</protein>
<feature type="chain" id="PRO_5015544374" evidence="2">
    <location>
        <begin position="30"/>
        <end position="99"/>
    </location>
</feature>
<dbReference type="InterPro" id="IPR036514">
    <property type="entry name" value="SGNH_hydro_sf"/>
</dbReference>
<dbReference type="GO" id="GO:0016787">
    <property type="term" value="F:hydrolase activity"/>
    <property type="evidence" value="ECO:0007669"/>
    <property type="project" value="UniProtKB-KW"/>
</dbReference>
<keyword evidence="4" id="KW-1185">Reference proteome</keyword>
<dbReference type="PANTHER" id="PTHR22835:SF683">
    <property type="entry name" value="OS05G0506800 PROTEIN"/>
    <property type="match status" value="1"/>
</dbReference>
<dbReference type="Gene3D" id="3.40.50.1110">
    <property type="entry name" value="SGNH hydrolase"/>
    <property type="match status" value="1"/>
</dbReference>
<dbReference type="Proteomes" id="UP000245207">
    <property type="component" value="Unassembled WGS sequence"/>
</dbReference>
<dbReference type="PANTHER" id="PTHR22835">
    <property type="entry name" value="ZINC FINGER FYVE DOMAIN CONTAINING PROTEIN"/>
    <property type="match status" value="1"/>
</dbReference>
<evidence type="ECO:0000256" key="1">
    <source>
        <dbReference type="ARBA" id="ARBA00008668"/>
    </source>
</evidence>
<comment type="caution">
    <text evidence="3">The sequence shown here is derived from an EMBL/GenBank/DDBJ whole genome shotgun (WGS) entry which is preliminary data.</text>
</comment>
<sequence>MASSLSFGSFVGFLVTFTVLSSGSFYANGCYTSIISFGDSMTDTGNAKHLPSITHQQFPSLAPPYGDTFFHKPTGRCSDGRLIIDFLGSALAFLNSKNK</sequence>
<reference evidence="3 4" key="1">
    <citation type="journal article" date="2018" name="Mol. Plant">
        <title>The genome of Artemisia annua provides insight into the evolution of Asteraceae family and artemisinin biosynthesis.</title>
        <authorList>
            <person name="Shen Q."/>
            <person name="Zhang L."/>
            <person name="Liao Z."/>
            <person name="Wang S."/>
            <person name="Yan T."/>
            <person name="Shi P."/>
            <person name="Liu M."/>
            <person name="Fu X."/>
            <person name="Pan Q."/>
            <person name="Wang Y."/>
            <person name="Lv Z."/>
            <person name="Lu X."/>
            <person name="Zhang F."/>
            <person name="Jiang W."/>
            <person name="Ma Y."/>
            <person name="Chen M."/>
            <person name="Hao X."/>
            <person name="Li L."/>
            <person name="Tang Y."/>
            <person name="Lv G."/>
            <person name="Zhou Y."/>
            <person name="Sun X."/>
            <person name="Brodelius P.E."/>
            <person name="Rose J.K.C."/>
            <person name="Tang K."/>
        </authorList>
    </citation>
    <scope>NUCLEOTIDE SEQUENCE [LARGE SCALE GENOMIC DNA]</scope>
    <source>
        <strain evidence="4">cv. Huhao1</strain>
        <tissue evidence="3">Leaf</tissue>
    </source>
</reference>
<proteinExistence type="inferred from homology"/>
<dbReference type="EMBL" id="PKPP01001050">
    <property type="protein sequence ID" value="PWA86139.1"/>
    <property type="molecule type" value="Genomic_DNA"/>
</dbReference>
<keyword evidence="2" id="KW-0732">Signal</keyword>
<comment type="similarity">
    <text evidence="1">Belongs to the 'GDSL' lipolytic enzyme family.</text>
</comment>
<evidence type="ECO:0000313" key="4">
    <source>
        <dbReference type="Proteomes" id="UP000245207"/>
    </source>
</evidence>
<feature type="signal peptide" evidence="2">
    <location>
        <begin position="1"/>
        <end position="29"/>
    </location>
</feature>
<organism evidence="3 4">
    <name type="scientific">Artemisia annua</name>
    <name type="common">Sweet wormwood</name>
    <dbReference type="NCBI Taxonomy" id="35608"/>
    <lineage>
        <taxon>Eukaryota</taxon>
        <taxon>Viridiplantae</taxon>
        <taxon>Streptophyta</taxon>
        <taxon>Embryophyta</taxon>
        <taxon>Tracheophyta</taxon>
        <taxon>Spermatophyta</taxon>
        <taxon>Magnoliopsida</taxon>
        <taxon>eudicotyledons</taxon>
        <taxon>Gunneridae</taxon>
        <taxon>Pentapetalae</taxon>
        <taxon>asterids</taxon>
        <taxon>campanulids</taxon>
        <taxon>Asterales</taxon>
        <taxon>Asteraceae</taxon>
        <taxon>Asteroideae</taxon>
        <taxon>Anthemideae</taxon>
        <taxon>Artemisiinae</taxon>
        <taxon>Artemisia</taxon>
    </lineage>
</organism>
<evidence type="ECO:0000313" key="3">
    <source>
        <dbReference type="EMBL" id="PWA86139.1"/>
    </source>
</evidence>
<evidence type="ECO:0000256" key="2">
    <source>
        <dbReference type="SAM" id="SignalP"/>
    </source>
</evidence>
<name>A0A2U1PK85_ARTAN</name>
<accession>A0A2U1PK85</accession>